<dbReference type="AlphaFoldDB" id="A0A0V1KZ73"/>
<gene>
    <name evidence="1" type="ORF">T02_1540</name>
</gene>
<dbReference type="EMBL" id="JYDW01000193">
    <property type="protein sequence ID" value="KRZ52438.1"/>
    <property type="molecule type" value="Genomic_DNA"/>
</dbReference>
<comment type="caution">
    <text evidence="1">The sequence shown here is derived from an EMBL/GenBank/DDBJ whole genome shotgun (WGS) entry which is preliminary data.</text>
</comment>
<protein>
    <submittedName>
        <fullName evidence="1">Uncharacterized protein</fullName>
    </submittedName>
</protein>
<sequence length="163" mass="17913">MRRPFHAALAGDKTSSQLGLNAAELHGQAFLLAANIVTCRWNSKCDKGRCSTLQCMPQAATVATLMAFANSGQYHFFPLMWAISLPVIGHCVVMQFYDVHIPVTSKLRSSYGAVQSNCHTKVFSISTALHIERCLDQAAEGHSCNLMEMRLPPHSLKYDVSEG</sequence>
<name>A0A0V1KZ73_9BILA</name>
<dbReference type="Proteomes" id="UP000054721">
    <property type="component" value="Unassembled WGS sequence"/>
</dbReference>
<evidence type="ECO:0000313" key="2">
    <source>
        <dbReference type="Proteomes" id="UP000054721"/>
    </source>
</evidence>
<proteinExistence type="predicted"/>
<organism evidence="1 2">
    <name type="scientific">Trichinella nativa</name>
    <dbReference type="NCBI Taxonomy" id="6335"/>
    <lineage>
        <taxon>Eukaryota</taxon>
        <taxon>Metazoa</taxon>
        <taxon>Ecdysozoa</taxon>
        <taxon>Nematoda</taxon>
        <taxon>Enoplea</taxon>
        <taxon>Dorylaimia</taxon>
        <taxon>Trichinellida</taxon>
        <taxon>Trichinellidae</taxon>
        <taxon>Trichinella</taxon>
    </lineage>
</organism>
<evidence type="ECO:0000313" key="1">
    <source>
        <dbReference type="EMBL" id="KRZ52438.1"/>
    </source>
</evidence>
<reference evidence="1 2" key="1">
    <citation type="submission" date="2015-05" db="EMBL/GenBank/DDBJ databases">
        <title>Evolution of Trichinella species and genotypes.</title>
        <authorList>
            <person name="Korhonen P.K."/>
            <person name="Edoardo P."/>
            <person name="Giuseppe L.R."/>
            <person name="Gasser R.B."/>
        </authorList>
    </citation>
    <scope>NUCLEOTIDE SEQUENCE [LARGE SCALE GENOMIC DNA]</scope>
    <source>
        <strain evidence="1">ISS10</strain>
    </source>
</reference>
<accession>A0A0V1KZ73</accession>
<keyword evidence="2" id="KW-1185">Reference proteome</keyword>